<evidence type="ECO:0000256" key="1">
    <source>
        <dbReference type="ARBA" id="ARBA00010923"/>
    </source>
</evidence>
<dbReference type="PANTHER" id="PTHR43140">
    <property type="entry name" value="TYPE-1 RESTRICTION ENZYME ECOKI SPECIFICITY PROTEIN"/>
    <property type="match status" value="1"/>
</dbReference>
<dbReference type="eggNOG" id="COG0732">
    <property type="taxonomic scope" value="Bacteria"/>
</dbReference>
<dbReference type="STRING" id="767817.Desgi_0262"/>
<dbReference type="InterPro" id="IPR000055">
    <property type="entry name" value="Restrct_endonuc_typeI_TRD"/>
</dbReference>
<feature type="domain" description="Type I restriction modification DNA specificity" evidence="5">
    <location>
        <begin position="280"/>
        <end position="459"/>
    </location>
</feature>
<dbReference type="SUPFAM" id="SSF116734">
    <property type="entry name" value="DNA methylase specificity domain"/>
    <property type="match status" value="2"/>
</dbReference>
<dbReference type="InterPro" id="IPR044946">
    <property type="entry name" value="Restrct_endonuc_typeI_TRD_sf"/>
</dbReference>
<keyword evidence="6" id="KW-0378">Hydrolase</keyword>
<evidence type="ECO:0000256" key="3">
    <source>
        <dbReference type="ARBA" id="ARBA00023125"/>
    </source>
</evidence>
<evidence type="ECO:0000256" key="4">
    <source>
        <dbReference type="ARBA" id="ARBA00038652"/>
    </source>
</evidence>
<keyword evidence="2" id="KW-0680">Restriction system</keyword>
<keyword evidence="7" id="KW-1185">Reference proteome</keyword>
<dbReference type="Pfam" id="PF01420">
    <property type="entry name" value="Methylase_S"/>
    <property type="match status" value="2"/>
</dbReference>
<dbReference type="InterPro" id="IPR051212">
    <property type="entry name" value="Type-I_RE_S_subunit"/>
</dbReference>
<dbReference type="GO" id="GO:0003677">
    <property type="term" value="F:DNA binding"/>
    <property type="evidence" value="ECO:0007669"/>
    <property type="project" value="UniProtKB-KW"/>
</dbReference>
<feature type="domain" description="Type I restriction modification DNA specificity" evidence="5">
    <location>
        <begin position="30"/>
        <end position="206"/>
    </location>
</feature>
<dbReference type="GO" id="GO:0004519">
    <property type="term" value="F:endonuclease activity"/>
    <property type="evidence" value="ECO:0007669"/>
    <property type="project" value="UniProtKB-KW"/>
</dbReference>
<dbReference type="Proteomes" id="UP000013520">
    <property type="component" value="Chromosome"/>
</dbReference>
<dbReference type="KEGG" id="dgi:Desgi_0262"/>
<protein>
    <submittedName>
        <fullName evidence="6">Restriction endonuclease S subunit</fullName>
    </submittedName>
</protein>
<dbReference type="PANTHER" id="PTHR43140:SF1">
    <property type="entry name" value="TYPE I RESTRICTION ENZYME ECOKI SPECIFICITY SUBUNIT"/>
    <property type="match status" value="1"/>
</dbReference>
<dbReference type="EMBL" id="CP003273">
    <property type="protein sequence ID" value="AGK99848.1"/>
    <property type="molecule type" value="Genomic_DNA"/>
</dbReference>
<dbReference type="RefSeq" id="WP_006522965.1">
    <property type="nucleotide sequence ID" value="NC_021184.1"/>
</dbReference>
<evidence type="ECO:0000313" key="7">
    <source>
        <dbReference type="Proteomes" id="UP000013520"/>
    </source>
</evidence>
<organism evidence="6 7">
    <name type="scientific">Desulfoscipio gibsoniae DSM 7213</name>
    <dbReference type="NCBI Taxonomy" id="767817"/>
    <lineage>
        <taxon>Bacteria</taxon>
        <taxon>Bacillati</taxon>
        <taxon>Bacillota</taxon>
        <taxon>Clostridia</taxon>
        <taxon>Eubacteriales</taxon>
        <taxon>Desulfallaceae</taxon>
        <taxon>Desulfoscipio</taxon>
    </lineage>
</organism>
<keyword evidence="6" id="KW-0540">Nuclease</keyword>
<proteinExistence type="inferred from homology"/>
<dbReference type="HOGENOM" id="CLU_021095_10_2_9"/>
<gene>
    <name evidence="6" type="ORF">Desgi_0262</name>
</gene>
<sequence length="507" mass="58105">MSAIKKKTLTPEEMLQEARVPEEEQPYEVPGNWVWVRLGQIAIINPPKYNPKNDEEDFLTTFIPMSSVSDVHGIIEKPEARKYYDVKKGYTSFLEDDVLFAKITPCMENGKAAIAKNLLNGFGYGSTEFHVLRVKKILNNHLLYYLVRSQYFRNQAKAVMTGAVGQQRVPKNFLNEYPFPLPPVPEQKRIVARVESLLDKINQAKELIDEARETFADRRAVILAKAFRGELTKKWREQTPNTEPAEKLLERIKEEKAKLSNGKGRKQAELPPIETPYELPEGWCWVRLGEITETSTYGSSAKTSDDVDGIPVLRMGNIQDGEIQLNDLKYLQSEHEDVKKLTLETNDLLFNRTNSYELVGKTALVRSEHNKMIYASYLIRISLYKKEFFGQYICWYINSYQGKMFLKSQITQQVGQANINAKKLLMLPVPIPPESEIKTITSLVKKQISIEKEIKALINLNNLIERLNENILSVAFRGQLGTNDPTEKSALETLKEIISERDKSEIK</sequence>
<evidence type="ECO:0000256" key="2">
    <source>
        <dbReference type="ARBA" id="ARBA00022747"/>
    </source>
</evidence>
<comment type="subunit">
    <text evidence="4">The methyltransferase is composed of M and S polypeptides.</text>
</comment>
<dbReference type="AlphaFoldDB" id="R4KB97"/>
<name>R4KB97_9FIRM</name>
<dbReference type="CDD" id="cd17524">
    <property type="entry name" value="RMtype1_S_EcoUTORF5051P-TRD2-CR2_like"/>
    <property type="match status" value="1"/>
</dbReference>
<dbReference type="OrthoDB" id="9811611at2"/>
<dbReference type="REBASE" id="64870">
    <property type="entry name" value="S.Dgi7213ORF261P"/>
</dbReference>
<dbReference type="GO" id="GO:0009307">
    <property type="term" value="P:DNA restriction-modification system"/>
    <property type="evidence" value="ECO:0007669"/>
    <property type="project" value="UniProtKB-KW"/>
</dbReference>
<evidence type="ECO:0000259" key="5">
    <source>
        <dbReference type="Pfam" id="PF01420"/>
    </source>
</evidence>
<accession>R4KB97</accession>
<evidence type="ECO:0000313" key="6">
    <source>
        <dbReference type="EMBL" id="AGK99848.1"/>
    </source>
</evidence>
<dbReference type="CDD" id="cd17260">
    <property type="entry name" value="RMtype1_S_EcoEI-TRD1-CR1_like"/>
    <property type="match status" value="1"/>
</dbReference>
<comment type="similarity">
    <text evidence="1">Belongs to the type-I restriction system S methylase family.</text>
</comment>
<keyword evidence="3" id="KW-0238">DNA-binding</keyword>
<keyword evidence="6" id="KW-0255">Endonuclease</keyword>
<dbReference type="Gene3D" id="3.90.220.20">
    <property type="entry name" value="DNA methylase specificity domains"/>
    <property type="match status" value="2"/>
</dbReference>
<reference evidence="6 7" key="1">
    <citation type="submission" date="2012-01" db="EMBL/GenBank/DDBJ databases">
        <title>Complete sequence of Desulfotomaculum gibsoniae DSM 7213.</title>
        <authorList>
            <consortium name="US DOE Joint Genome Institute"/>
            <person name="Lucas S."/>
            <person name="Han J."/>
            <person name="Lapidus A."/>
            <person name="Cheng J.-F."/>
            <person name="Goodwin L."/>
            <person name="Pitluck S."/>
            <person name="Peters L."/>
            <person name="Ovchinnikova G."/>
            <person name="Teshima H."/>
            <person name="Detter J.C."/>
            <person name="Han C."/>
            <person name="Tapia R."/>
            <person name="Land M."/>
            <person name="Hauser L."/>
            <person name="Kyrpides N."/>
            <person name="Ivanova N."/>
            <person name="Pagani I."/>
            <person name="Parshina S."/>
            <person name="Plugge C."/>
            <person name="Muyzer G."/>
            <person name="Kuever J."/>
            <person name="Ivanova A."/>
            <person name="Nazina T."/>
            <person name="Klenk H.-P."/>
            <person name="Brambilla E."/>
            <person name="Spring S."/>
            <person name="Stams A.F."/>
            <person name="Woyke T."/>
        </authorList>
    </citation>
    <scope>NUCLEOTIDE SEQUENCE [LARGE SCALE GENOMIC DNA]</scope>
    <source>
        <strain evidence="6 7">DSM 7213</strain>
    </source>
</reference>